<dbReference type="OrthoDB" id="9886207at2759"/>
<dbReference type="KEGG" id="elk:111142682"/>
<organism evidence="2 3">
    <name type="scientific">Enhydra lutris kenyoni</name>
    <name type="common">northern sea otter</name>
    <dbReference type="NCBI Taxonomy" id="391180"/>
    <lineage>
        <taxon>Eukaryota</taxon>
        <taxon>Metazoa</taxon>
        <taxon>Chordata</taxon>
        <taxon>Craniata</taxon>
        <taxon>Vertebrata</taxon>
        <taxon>Euteleostomi</taxon>
        <taxon>Mammalia</taxon>
        <taxon>Eutheria</taxon>
        <taxon>Laurasiatheria</taxon>
        <taxon>Carnivora</taxon>
        <taxon>Caniformia</taxon>
        <taxon>Musteloidea</taxon>
        <taxon>Mustelidae</taxon>
        <taxon>Lutrinae</taxon>
        <taxon>Enhydra</taxon>
    </lineage>
</organism>
<reference evidence="3" key="1">
    <citation type="submission" date="2025-08" db="UniProtKB">
        <authorList>
            <consortium name="RefSeq"/>
        </authorList>
    </citation>
    <scope>IDENTIFICATION</scope>
    <source>
        <tissue evidence="3">Blood</tissue>
    </source>
</reference>
<protein>
    <submittedName>
        <fullName evidence="3">A-kinase anchor protein inhibitor 1</fullName>
    </submittedName>
</protein>
<evidence type="ECO:0000313" key="3">
    <source>
        <dbReference type="RefSeq" id="XP_022351689.1"/>
    </source>
</evidence>
<evidence type="ECO:0000256" key="1">
    <source>
        <dbReference type="SAM" id="MobiDB-lite"/>
    </source>
</evidence>
<feature type="region of interest" description="Disordered" evidence="1">
    <location>
        <begin position="1"/>
        <end position="53"/>
    </location>
</feature>
<dbReference type="RefSeq" id="XP_022351689.1">
    <property type="nucleotide sequence ID" value="XM_022495981.1"/>
</dbReference>
<evidence type="ECO:0000313" key="2">
    <source>
        <dbReference type="Proteomes" id="UP000248482"/>
    </source>
</evidence>
<dbReference type="AlphaFoldDB" id="A0A2Y9IWF1"/>
<dbReference type="Proteomes" id="UP000248482">
    <property type="component" value="Unplaced"/>
</dbReference>
<dbReference type="GeneID" id="111142682"/>
<sequence length="102" mass="11372">MSGQDARLPMVITPPRNARNVKEQKGIRISLHAEEPTYSEKPGSEPEEVTLQKASKQIVQNAILRAVRQVSQESRQSGDRARDSRGSLQLGVGELTKKHEKK</sequence>
<name>A0A2Y9IWF1_ENHLU</name>
<keyword evidence="2" id="KW-1185">Reference proteome</keyword>
<proteinExistence type="predicted"/>
<accession>A0A2Y9IWF1</accession>
<feature type="compositionally biased region" description="Basic and acidic residues" evidence="1">
    <location>
        <begin position="20"/>
        <end position="35"/>
    </location>
</feature>
<feature type="region of interest" description="Disordered" evidence="1">
    <location>
        <begin position="69"/>
        <end position="102"/>
    </location>
</feature>
<feature type="compositionally biased region" description="Basic and acidic residues" evidence="1">
    <location>
        <begin position="76"/>
        <end position="85"/>
    </location>
</feature>
<gene>
    <name evidence="3" type="primary">LOC111142682</name>
</gene>